<organism evidence="9">
    <name type="scientific">groundwater metagenome</name>
    <dbReference type="NCBI Taxonomy" id="717931"/>
    <lineage>
        <taxon>unclassified sequences</taxon>
        <taxon>metagenomes</taxon>
        <taxon>ecological metagenomes</taxon>
    </lineage>
</organism>
<dbReference type="EMBL" id="CCXY01000265">
    <property type="protein sequence ID" value="CEG13172.1"/>
    <property type="molecule type" value="Genomic_DNA"/>
</dbReference>
<dbReference type="PANTHER" id="PTHR33507:SF4">
    <property type="entry name" value="NODULATION COMPETITIVENESS PROTEIN NFED"/>
    <property type="match status" value="1"/>
</dbReference>
<accession>A0A098EAY8</accession>
<keyword evidence="3 5" id="KW-1133">Transmembrane helix</keyword>
<dbReference type="CDD" id="cd07020">
    <property type="entry name" value="Clp_protease_NfeD_1"/>
    <property type="match status" value="1"/>
</dbReference>
<proteinExistence type="predicted"/>
<dbReference type="PANTHER" id="PTHR33507">
    <property type="entry name" value="INNER MEMBRANE PROTEIN YBBJ"/>
    <property type="match status" value="1"/>
</dbReference>
<gene>
    <name evidence="9" type="ORF">MSIBF_A3370003</name>
</gene>
<dbReference type="InterPro" id="IPR012340">
    <property type="entry name" value="NA-bd_OB-fold"/>
</dbReference>
<keyword evidence="2 5" id="KW-0812">Transmembrane</keyword>
<feature type="transmembrane region" description="Helical" evidence="5">
    <location>
        <begin position="309"/>
        <end position="330"/>
    </location>
</feature>
<evidence type="ECO:0000259" key="6">
    <source>
        <dbReference type="Pfam" id="PF01957"/>
    </source>
</evidence>
<dbReference type="Gene3D" id="3.90.226.10">
    <property type="entry name" value="2-enoyl-CoA Hydratase, Chain A, domain 1"/>
    <property type="match status" value="1"/>
</dbReference>
<evidence type="ECO:0000259" key="8">
    <source>
        <dbReference type="Pfam" id="PF25145"/>
    </source>
</evidence>
<feature type="transmembrane region" description="Helical" evidence="5">
    <location>
        <begin position="233"/>
        <end position="255"/>
    </location>
</feature>
<dbReference type="SUPFAM" id="SSF52096">
    <property type="entry name" value="ClpP/crotonase"/>
    <property type="match status" value="1"/>
</dbReference>
<evidence type="ECO:0000259" key="7">
    <source>
        <dbReference type="Pfam" id="PF24961"/>
    </source>
</evidence>
<evidence type="ECO:0000256" key="4">
    <source>
        <dbReference type="ARBA" id="ARBA00023136"/>
    </source>
</evidence>
<dbReference type="Pfam" id="PF25145">
    <property type="entry name" value="NfeD1b_N"/>
    <property type="match status" value="1"/>
</dbReference>
<evidence type="ECO:0000256" key="1">
    <source>
        <dbReference type="ARBA" id="ARBA00004141"/>
    </source>
</evidence>
<name>A0A098EAY8_9ZZZZ</name>
<dbReference type="InterPro" id="IPR056738">
    <property type="entry name" value="NfeD1b_N"/>
</dbReference>
<dbReference type="InterPro" id="IPR056739">
    <property type="entry name" value="NfeD_membrane"/>
</dbReference>
<evidence type="ECO:0000256" key="3">
    <source>
        <dbReference type="ARBA" id="ARBA00022989"/>
    </source>
</evidence>
<dbReference type="AlphaFoldDB" id="A0A098EAY8"/>
<feature type="transmembrane region" description="Helical" evidence="5">
    <location>
        <begin position="262"/>
        <end position="279"/>
    </location>
</feature>
<dbReference type="Gene3D" id="2.40.50.140">
    <property type="entry name" value="Nucleic acid-binding proteins"/>
    <property type="match status" value="1"/>
</dbReference>
<dbReference type="InterPro" id="IPR029045">
    <property type="entry name" value="ClpP/crotonase-like_dom_sf"/>
</dbReference>
<feature type="transmembrane region" description="Helical" evidence="5">
    <location>
        <begin position="342"/>
        <end position="362"/>
    </location>
</feature>
<feature type="domain" description="NfeD-like C-terminal" evidence="6">
    <location>
        <begin position="377"/>
        <end position="435"/>
    </location>
</feature>
<dbReference type="GO" id="GO:0016020">
    <property type="term" value="C:membrane"/>
    <property type="evidence" value="ECO:0007669"/>
    <property type="project" value="UniProtKB-SubCell"/>
</dbReference>
<feature type="domain" description="NfeD integral membrane" evidence="7">
    <location>
        <begin position="241"/>
        <end position="361"/>
    </location>
</feature>
<feature type="domain" description="NfeD1b N-terminal" evidence="8">
    <location>
        <begin position="33"/>
        <end position="188"/>
    </location>
</feature>
<evidence type="ECO:0000313" key="9">
    <source>
        <dbReference type="EMBL" id="CEG13172.1"/>
    </source>
</evidence>
<dbReference type="Pfam" id="PF01957">
    <property type="entry name" value="NfeD"/>
    <property type="match status" value="1"/>
</dbReference>
<dbReference type="SUPFAM" id="SSF141322">
    <property type="entry name" value="NfeD domain-like"/>
    <property type="match status" value="1"/>
</dbReference>
<evidence type="ECO:0000256" key="2">
    <source>
        <dbReference type="ARBA" id="ARBA00022692"/>
    </source>
</evidence>
<dbReference type="InterPro" id="IPR052165">
    <property type="entry name" value="Membrane_assoc_protease"/>
</dbReference>
<dbReference type="Pfam" id="PF24961">
    <property type="entry name" value="NfeD_membrane"/>
    <property type="match status" value="1"/>
</dbReference>
<protein>
    <submittedName>
        <fullName evidence="9">Nodulation efficiency protein NfeD</fullName>
    </submittedName>
</protein>
<comment type="subcellular location">
    <subcellularLocation>
        <location evidence="1">Membrane</location>
        <topology evidence="1">Multi-pass membrane protein</topology>
    </subcellularLocation>
</comment>
<dbReference type="InterPro" id="IPR002810">
    <property type="entry name" value="NfeD-like_C"/>
</dbReference>
<reference evidence="9" key="1">
    <citation type="submission" date="2014-09" db="EMBL/GenBank/DDBJ databases">
        <authorList>
            <person name="Probst J Alexander"/>
        </authorList>
    </citation>
    <scope>NUCLEOTIDE SEQUENCE</scope>
</reference>
<sequence length="436" mass="47288">MKKILLIGFIGLLVFILFGFVNVQADEIHAKKIYVIDIDDAITSATTEIIKEAVNDKPDVIILRLNTPGGNLDSTLEIIQIIDNSEIPFVGYAGPKGAYAWSAGTFILLSTHIAAMSPNSIIGSCQPVYIGADKSIPINESKILNAVTAVMKERMKMHNRNFSLAEKFIVENLNLNADDAKKFNAIEIIANNEDDLMDKIDGMNVSVSDGEKTIITKNAQILHYEPSVKTKTMAILSNPLLASLLLMLGIYALIFGLSSPGMGAEILGVLCILLGLIGLGFDVNLAGIALLILGIALIIYELSSHSFGIVGGVGVIALIIGIILSGPLSSPKFYVSQEFFNTLLYSIIFPSVIFAAFLIFAVTKVFKSGKMKPVIGESMLGETAESTEDFENNTGFVMYKGELWKAKNLKTDEKILKGDKVKIKGKDNYTLIVEKI</sequence>
<keyword evidence="4 5" id="KW-0472">Membrane</keyword>
<evidence type="ECO:0000256" key="5">
    <source>
        <dbReference type="SAM" id="Phobius"/>
    </source>
</evidence>